<sequence length="51" mass="6009">MTSTQVKKLLEKNKTNTISGFKNRHNGEKLDAKLSYVIQKQRIMFINEKKK</sequence>
<dbReference type="InterPro" id="IPR025589">
    <property type="entry name" value="Toprim_C_rpt"/>
</dbReference>
<dbReference type="Pfam" id="PF13342">
    <property type="entry name" value="Toprim_Crpt"/>
    <property type="match status" value="1"/>
</dbReference>
<proteinExistence type="predicted"/>
<dbReference type="Proteomes" id="UP000195087">
    <property type="component" value="Unassembled WGS sequence"/>
</dbReference>
<evidence type="ECO:0000313" key="1">
    <source>
        <dbReference type="EMBL" id="OTZ65455.1"/>
    </source>
</evidence>
<gene>
    <name evidence="1" type="ORF">BK769_35300</name>
</gene>
<evidence type="ECO:0000313" key="2">
    <source>
        <dbReference type="Proteomes" id="UP000195087"/>
    </source>
</evidence>
<reference evidence="1 2" key="1">
    <citation type="submission" date="2016-10" db="EMBL/GenBank/DDBJ databases">
        <title>Comparative genomics of Bacillus thuringiensis reveals a path to pathogens against multiple invertebrate hosts.</title>
        <authorList>
            <person name="Zheng J."/>
            <person name="Gao Q."/>
            <person name="Liu H."/>
            <person name="Peng D."/>
            <person name="Ruan L."/>
            <person name="Sun M."/>
        </authorList>
    </citation>
    <scope>NUCLEOTIDE SEQUENCE [LARGE SCALE GENOMIC DNA]</scope>
    <source>
        <strain evidence="1">BGSC 4W1</strain>
    </source>
</reference>
<dbReference type="RefSeq" id="WP_086392984.1">
    <property type="nucleotide sequence ID" value="NZ_NFEH01000134.1"/>
</dbReference>
<organism evidence="1 2">
    <name type="scientific">Bacillus thuringiensis serovar kumamotoensis</name>
    <dbReference type="NCBI Taxonomy" id="132267"/>
    <lineage>
        <taxon>Bacteria</taxon>
        <taxon>Bacillati</taxon>
        <taxon>Bacillota</taxon>
        <taxon>Bacilli</taxon>
        <taxon>Bacillales</taxon>
        <taxon>Bacillaceae</taxon>
        <taxon>Bacillus</taxon>
        <taxon>Bacillus cereus group</taxon>
    </lineage>
</organism>
<dbReference type="EMBL" id="NFEH01000134">
    <property type="protein sequence ID" value="OTZ65455.1"/>
    <property type="molecule type" value="Genomic_DNA"/>
</dbReference>
<protein>
    <submittedName>
        <fullName evidence="1">DNA topoisomerase I</fullName>
    </submittedName>
</protein>
<dbReference type="AlphaFoldDB" id="A0A9X6JHH7"/>
<comment type="caution">
    <text evidence="1">The sequence shown here is derived from an EMBL/GenBank/DDBJ whole genome shotgun (WGS) entry which is preliminary data.</text>
</comment>
<name>A0A9X6JHH7_BACUK</name>
<accession>A0A9X6JHH7</accession>